<dbReference type="EMBL" id="CP040058">
    <property type="protein sequence ID" value="QCP35317.1"/>
    <property type="molecule type" value="Genomic_DNA"/>
</dbReference>
<dbReference type="KEGG" id="arf:AR1Y2_1863"/>
<dbReference type="Proteomes" id="UP000298653">
    <property type="component" value="Chromosome"/>
</dbReference>
<proteinExistence type="predicted"/>
<sequence>MSIIISMIKYFCFNKPSRKDIEQISIPVFSAEVVYFLTL</sequence>
<organism evidence="1 2">
    <name type="scientific">Anaerostipes rhamnosivorans</name>
    <dbReference type="NCBI Taxonomy" id="1229621"/>
    <lineage>
        <taxon>Bacteria</taxon>
        <taxon>Bacillati</taxon>
        <taxon>Bacillota</taxon>
        <taxon>Clostridia</taxon>
        <taxon>Lachnospirales</taxon>
        <taxon>Lachnospiraceae</taxon>
        <taxon>Anaerostipes</taxon>
    </lineage>
</organism>
<reference evidence="1 2" key="1">
    <citation type="submission" date="2019-05" db="EMBL/GenBank/DDBJ databases">
        <title>Complete genome sequencing of Anaerostipes rhamnosivorans.</title>
        <authorList>
            <person name="Bui T.P.N."/>
            <person name="de Vos W.M."/>
        </authorList>
    </citation>
    <scope>NUCLEOTIDE SEQUENCE [LARGE SCALE GENOMIC DNA]</scope>
    <source>
        <strain evidence="1 2">1y2</strain>
    </source>
</reference>
<keyword evidence="2" id="KW-1185">Reference proteome</keyword>
<accession>A0A4P8IF75</accession>
<evidence type="ECO:0000313" key="1">
    <source>
        <dbReference type="EMBL" id="QCP35317.1"/>
    </source>
</evidence>
<protein>
    <submittedName>
        <fullName evidence="1">Uncharacterized protein</fullName>
    </submittedName>
</protein>
<evidence type="ECO:0000313" key="2">
    <source>
        <dbReference type="Proteomes" id="UP000298653"/>
    </source>
</evidence>
<name>A0A4P8IF75_9FIRM</name>
<gene>
    <name evidence="1" type="ORF">AR1Y2_1863</name>
</gene>
<dbReference type="AlphaFoldDB" id="A0A4P8IF75"/>